<dbReference type="Gene3D" id="3.30.565.10">
    <property type="entry name" value="Histidine kinase-like ATPase, C-terminal domain"/>
    <property type="match status" value="1"/>
</dbReference>
<sequence length="86" mass="9551">MVLYACFIPATSKYRHSDDMHAFFVSSGLKGEALSSTSDVSLLEIVTKTHGRPNGYRKVLKVKDCAADKEKLPEDILLLDPRVVIN</sequence>
<dbReference type="AlphaFoldDB" id="A0A9J6AJ12"/>
<keyword evidence="2" id="KW-1185">Reference proteome</keyword>
<evidence type="ECO:0000313" key="2">
    <source>
        <dbReference type="Proteomes" id="UP000824120"/>
    </source>
</evidence>
<proteinExistence type="predicted"/>
<dbReference type="Proteomes" id="UP000824120">
    <property type="component" value="Chromosome 2"/>
</dbReference>
<organism evidence="1 2">
    <name type="scientific">Solanum commersonii</name>
    <name type="common">Commerson's wild potato</name>
    <name type="synonym">Commerson's nightshade</name>
    <dbReference type="NCBI Taxonomy" id="4109"/>
    <lineage>
        <taxon>Eukaryota</taxon>
        <taxon>Viridiplantae</taxon>
        <taxon>Streptophyta</taxon>
        <taxon>Embryophyta</taxon>
        <taxon>Tracheophyta</taxon>
        <taxon>Spermatophyta</taxon>
        <taxon>Magnoliopsida</taxon>
        <taxon>eudicotyledons</taxon>
        <taxon>Gunneridae</taxon>
        <taxon>Pentapetalae</taxon>
        <taxon>asterids</taxon>
        <taxon>lamiids</taxon>
        <taxon>Solanales</taxon>
        <taxon>Solanaceae</taxon>
        <taxon>Solanoideae</taxon>
        <taxon>Solaneae</taxon>
        <taxon>Solanum</taxon>
    </lineage>
</organism>
<gene>
    <name evidence="1" type="ORF">H5410_009651</name>
</gene>
<name>A0A9J6AJ12_SOLCO</name>
<dbReference type="EMBL" id="JACXVP010000002">
    <property type="protein sequence ID" value="KAG5624433.1"/>
    <property type="molecule type" value="Genomic_DNA"/>
</dbReference>
<dbReference type="OrthoDB" id="429932at2759"/>
<evidence type="ECO:0000313" key="1">
    <source>
        <dbReference type="EMBL" id="KAG5624433.1"/>
    </source>
</evidence>
<reference evidence="1 2" key="1">
    <citation type="submission" date="2020-09" db="EMBL/GenBank/DDBJ databases">
        <title>De no assembly of potato wild relative species, Solanum commersonii.</title>
        <authorList>
            <person name="Cho K."/>
        </authorList>
    </citation>
    <scope>NUCLEOTIDE SEQUENCE [LARGE SCALE GENOMIC DNA]</scope>
    <source>
        <strain evidence="1">LZ3.2</strain>
        <tissue evidence="1">Leaf</tissue>
    </source>
</reference>
<protein>
    <submittedName>
        <fullName evidence="1">Uncharacterized protein</fullName>
    </submittedName>
</protein>
<accession>A0A9J6AJ12</accession>
<comment type="caution">
    <text evidence="1">The sequence shown here is derived from an EMBL/GenBank/DDBJ whole genome shotgun (WGS) entry which is preliminary data.</text>
</comment>
<dbReference type="InterPro" id="IPR036890">
    <property type="entry name" value="HATPase_C_sf"/>
</dbReference>